<organism evidence="11 12">
    <name type="scientific">Leucobacter luti</name>
    <dbReference type="NCBI Taxonomy" id="340320"/>
    <lineage>
        <taxon>Bacteria</taxon>
        <taxon>Bacillati</taxon>
        <taxon>Actinomycetota</taxon>
        <taxon>Actinomycetes</taxon>
        <taxon>Micrococcales</taxon>
        <taxon>Microbacteriaceae</taxon>
        <taxon>Leucobacter</taxon>
    </lineage>
</organism>
<keyword evidence="9" id="KW-0460">Magnesium</keyword>
<dbReference type="SUPFAM" id="SSF56112">
    <property type="entry name" value="Protein kinase-like (PK-like)"/>
    <property type="match status" value="1"/>
</dbReference>
<dbReference type="AlphaFoldDB" id="A0A4R6RZT0"/>
<dbReference type="InterPro" id="IPR002575">
    <property type="entry name" value="Aminoglycoside_PTrfase"/>
</dbReference>
<dbReference type="Pfam" id="PF01636">
    <property type="entry name" value="APH"/>
    <property type="match status" value="1"/>
</dbReference>
<dbReference type="EMBL" id="SNYA01000004">
    <property type="protein sequence ID" value="TDP92670.1"/>
    <property type="molecule type" value="Genomic_DNA"/>
</dbReference>
<dbReference type="OrthoDB" id="3806873at2"/>
<feature type="binding site" evidence="9">
    <location>
        <position position="218"/>
    </location>
    <ligand>
        <name>Mg(2+)</name>
        <dbReference type="ChEBI" id="CHEBI:18420"/>
    </ligand>
</feature>
<dbReference type="RefSeq" id="WP_133616800.1">
    <property type="nucleotide sequence ID" value="NZ_CP080492.1"/>
</dbReference>
<keyword evidence="12" id="KW-1185">Reference proteome</keyword>
<evidence type="ECO:0000256" key="8">
    <source>
        <dbReference type="PIRSR" id="PIRSR000706-1"/>
    </source>
</evidence>
<evidence type="ECO:0000259" key="10">
    <source>
        <dbReference type="Pfam" id="PF01636"/>
    </source>
</evidence>
<keyword evidence="4 7" id="KW-0418">Kinase</keyword>
<dbReference type="InterPro" id="IPR051678">
    <property type="entry name" value="AGP_Transferase"/>
</dbReference>
<proteinExistence type="inferred from homology"/>
<dbReference type="GO" id="GO:0016773">
    <property type="term" value="F:phosphotransferase activity, alcohol group as acceptor"/>
    <property type="evidence" value="ECO:0007669"/>
    <property type="project" value="InterPro"/>
</dbReference>
<dbReference type="CDD" id="cd05150">
    <property type="entry name" value="APH"/>
    <property type="match status" value="1"/>
</dbReference>
<evidence type="ECO:0000256" key="5">
    <source>
        <dbReference type="ARBA" id="ARBA00022840"/>
    </source>
</evidence>
<evidence type="ECO:0000256" key="3">
    <source>
        <dbReference type="ARBA" id="ARBA00022741"/>
    </source>
</evidence>
<evidence type="ECO:0000256" key="4">
    <source>
        <dbReference type="ARBA" id="ARBA00022777"/>
    </source>
</evidence>
<reference evidence="11 12" key="1">
    <citation type="submission" date="2019-03" db="EMBL/GenBank/DDBJ databases">
        <title>Genomic analyses of the natural microbiome of Caenorhabditis elegans.</title>
        <authorList>
            <person name="Samuel B."/>
        </authorList>
    </citation>
    <scope>NUCLEOTIDE SEQUENCE [LARGE SCALE GENOMIC DNA]</scope>
    <source>
        <strain evidence="11 12">JUb18</strain>
    </source>
</reference>
<evidence type="ECO:0000256" key="6">
    <source>
        <dbReference type="ARBA" id="ARBA00023251"/>
    </source>
</evidence>
<keyword evidence="6 7" id="KW-0046">Antibiotic resistance</keyword>
<evidence type="ECO:0000256" key="7">
    <source>
        <dbReference type="PIRNR" id="PIRNR000706"/>
    </source>
</evidence>
<comment type="similarity">
    <text evidence="1 7">Belongs to the aminoglycoside phosphotransferase family.</text>
</comment>
<keyword evidence="9" id="KW-0479">Metal-binding</keyword>
<dbReference type="Gene3D" id="3.90.1200.10">
    <property type="match status" value="1"/>
</dbReference>
<dbReference type="InterPro" id="IPR011009">
    <property type="entry name" value="Kinase-like_dom_sf"/>
</dbReference>
<feature type="binding site" evidence="9">
    <location>
        <position position="204"/>
    </location>
    <ligand>
        <name>Mg(2+)</name>
        <dbReference type="ChEBI" id="CHEBI:18420"/>
    </ligand>
</feature>
<sequence length="273" mass="29372">MHSNSAPLAAIPTGPVAVPLRVRELTGGRALVPVWVNGLGGSTFHDPDSRPSPRFIKWVPAGTPELDLEAEAERLAWADEHGALVPRVLASGADESGSWLITAALAGESAVAPRWIAEPVTAARAIGAGLRILHDTLPVAECPYSWSAAERIEQFEQRLRTGSGPSEWDPAHRHLTLADARARLADIPDLAHPVVCHGDACAPNTLLDATGRFTAHVDLGTLGVADPWADLAIAAWSTEWNYGTGFEDLVYEGYGIERDPARISYYRLLWDLS</sequence>
<keyword evidence="3 7" id="KW-0547">Nucleotide-binding</keyword>
<evidence type="ECO:0000256" key="9">
    <source>
        <dbReference type="PIRSR" id="PIRSR000706-2"/>
    </source>
</evidence>
<dbReference type="GO" id="GO:0046872">
    <property type="term" value="F:metal ion binding"/>
    <property type="evidence" value="ECO:0007669"/>
    <property type="project" value="UniProtKB-KW"/>
</dbReference>
<evidence type="ECO:0000313" key="12">
    <source>
        <dbReference type="Proteomes" id="UP000295601"/>
    </source>
</evidence>
<dbReference type="Proteomes" id="UP000295601">
    <property type="component" value="Unassembled WGS sequence"/>
</dbReference>
<comment type="caution">
    <text evidence="11">The sequence shown here is derived from an EMBL/GenBank/DDBJ whole genome shotgun (WGS) entry which is preliminary data.</text>
</comment>
<feature type="domain" description="Aminoglycoside phosphotransferase" evidence="10">
    <location>
        <begin position="52"/>
        <end position="262"/>
    </location>
</feature>
<gene>
    <name evidence="11" type="ORF">EDF62_1892</name>
</gene>
<dbReference type="GO" id="GO:0046677">
    <property type="term" value="P:response to antibiotic"/>
    <property type="evidence" value="ECO:0007669"/>
    <property type="project" value="UniProtKB-KW"/>
</dbReference>
<dbReference type="PANTHER" id="PTHR21310">
    <property type="entry name" value="AMINOGLYCOSIDE PHOSPHOTRANSFERASE-RELATED-RELATED"/>
    <property type="match status" value="1"/>
</dbReference>
<dbReference type="Gene3D" id="3.30.200.20">
    <property type="entry name" value="Phosphorylase Kinase, domain 1"/>
    <property type="match status" value="1"/>
</dbReference>
<evidence type="ECO:0000256" key="1">
    <source>
        <dbReference type="ARBA" id="ARBA00006219"/>
    </source>
</evidence>
<keyword evidence="2 7" id="KW-0808">Transferase</keyword>
<feature type="active site" description="Proton acceptor" evidence="8">
    <location>
        <position position="199"/>
    </location>
</feature>
<dbReference type="PANTHER" id="PTHR21310:SF41">
    <property type="entry name" value="3'-PHOSPHOTRANSFERASE, PUTATIVE-RELATED"/>
    <property type="match status" value="1"/>
</dbReference>
<evidence type="ECO:0000256" key="2">
    <source>
        <dbReference type="ARBA" id="ARBA00022679"/>
    </source>
</evidence>
<accession>A0A4R6RZT0</accession>
<protein>
    <submittedName>
        <fullName evidence="11">Kanamycin kinase</fullName>
    </submittedName>
</protein>
<name>A0A4R6RZT0_9MICO</name>
<dbReference type="GO" id="GO:0005524">
    <property type="term" value="F:ATP binding"/>
    <property type="evidence" value="ECO:0007669"/>
    <property type="project" value="UniProtKB-KW"/>
</dbReference>
<dbReference type="InterPro" id="IPR024165">
    <property type="entry name" value="Kan/Strep_kinase"/>
</dbReference>
<dbReference type="GO" id="GO:0016301">
    <property type="term" value="F:kinase activity"/>
    <property type="evidence" value="ECO:0007669"/>
    <property type="project" value="UniProtKB-KW"/>
</dbReference>
<dbReference type="PIRSF" id="PIRSF000706">
    <property type="entry name" value="Kanamycin_kin"/>
    <property type="match status" value="1"/>
</dbReference>
<evidence type="ECO:0000313" key="11">
    <source>
        <dbReference type="EMBL" id="TDP92670.1"/>
    </source>
</evidence>
<keyword evidence="5 7" id="KW-0067">ATP-binding</keyword>